<reference evidence="1 2" key="1">
    <citation type="submission" date="2019-06" db="EMBL/GenBank/DDBJ databases">
        <title>New taxonomy in bacterial strain CC-CFT640, isolated from vineyard.</title>
        <authorList>
            <person name="Lin S.-Y."/>
            <person name="Tsai C.-F."/>
            <person name="Young C.-C."/>
        </authorList>
    </citation>
    <scope>NUCLEOTIDE SEQUENCE [LARGE SCALE GENOMIC DNA]</scope>
    <source>
        <strain evidence="1 2">CC-CFT640</strain>
    </source>
</reference>
<sequence length="98" mass="11003">MRLRAASPLYRDRHGQPLRVRNVYADGQELHLWCSHCRPSHQVRFASVRQIEAQLGCINPTFIEACHRLVCPDSGRVGIVGVAAAPAGDTQMRLPFLR</sequence>
<keyword evidence="2" id="KW-1185">Reference proteome</keyword>
<dbReference type="RefSeq" id="WP_147851413.1">
    <property type="nucleotide sequence ID" value="NZ_VDUZ01000056.1"/>
</dbReference>
<accession>A0A5C8PAM1</accession>
<evidence type="ECO:0000313" key="1">
    <source>
        <dbReference type="EMBL" id="TXL70619.1"/>
    </source>
</evidence>
<dbReference type="OrthoDB" id="7510461at2"/>
<comment type="caution">
    <text evidence="1">The sequence shown here is derived from an EMBL/GenBank/DDBJ whole genome shotgun (WGS) entry which is preliminary data.</text>
</comment>
<dbReference type="AlphaFoldDB" id="A0A5C8PAM1"/>
<dbReference type="Proteomes" id="UP000321638">
    <property type="component" value="Unassembled WGS sequence"/>
</dbReference>
<dbReference type="EMBL" id="VDUZ01000056">
    <property type="protein sequence ID" value="TXL70619.1"/>
    <property type="molecule type" value="Genomic_DNA"/>
</dbReference>
<name>A0A5C8PAM1_9HYPH</name>
<evidence type="ECO:0000313" key="2">
    <source>
        <dbReference type="Proteomes" id="UP000321638"/>
    </source>
</evidence>
<protein>
    <submittedName>
        <fullName evidence="1">Uncharacterized protein</fullName>
    </submittedName>
</protein>
<organism evidence="1 2">
    <name type="scientific">Vineibacter terrae</name>
    <dbReference type="NCBI Taxonomy" id="2586908"/>
    <lineage>
        <taxon>Bacteria</taxon>
        <taxon>Pseudomonadati</taxon>
        <taxon>Pseudomonadota</taxon>
        <taxon>Alphaproteobacteria</taxon>
        <taxon>Hyphomicrobiales</taxon>
        <taxon>Vineibacter</taxon>
    </lineage>
</organism>
<gene>
    <name evidence="1" type="ORF">FHP25_33750</name>
</gene>
<proteinExistence type="predicted"/>